<dbReference type="GO" id="GO:0003995">
    <property type="term" value="F:acyl-CoA dehydrogenase activity"/>
    <property type="evidence" value="ECO:0007669"/>
    <property type="project" value="InterPro"/>
</dbReference>
<dbReference type="Gene3D" id="1.10.540.10">
    <property type="entry name" value="Acyl-CoA dehydrogenase/oxidase, N-terminal domain"/>
    <property type="match status" value="1"/>
</dbReference>
<dbReference type="RefSeq" id="WP_243124130.1">
    <property type="nucleotide sequence ID" value="NZ_QFGA01000002.1"/>
</dbReference>
<dbReference type="EC" id="1.3.99.-" evidence="9"/>
<dbReference type="AlphaFoldDB" id="A0A4Y7RB07"/>
<feature type="domain" description="Acyl-CoA oxidase/dehydrogenase middle" evidence="7">
    <location>
        <begin position="160"/>
        <end position="259"/>
    </location>
</feature>
<evidence type="ECO:0000313" key="10">
    <source>
        <dbReference type="Proteomes" id="UP000298324"/>
    </source>
</evidence>
<accession>A0A4Y7RB07</accession>
<dbReference type="InterPro" id="IPR013786">
    <property type="entry name" value="AcylCoA_DH/ox_N"/>
</dbReference>
<dbReference type="Pfam" id="PF00441">
    <property type="entry name" value="Acyl-CoA_dh_1"/>
    <property type="match status" value="1"/>
</dbReference>
<protein>
    <submittedName>
        <fullName evidence="9">Acyl-CoA dehydrogenase</fullName>
        <ecNumber evidence="9">1.3.99.-</ecNumber>
    </submittedName>
</protein>
<evidence type="ECO:0000256" key="5">
    <source>
        <dbReference type="RuleBase" id="RU362125"/>
    </source>
</evidence>
<dbReference type="SUPFAM" id="SSF56645">
    <property type="entry name" value="Acyl-CoA dehydrogenase NM domain-like"/>
    <property type="match status" value="1"/>
</dbReference>
<dbReference type="InterPro" id="IPR009075">
    <property type="entry name" value="AcylCo_DH/oxidase_C"/>
</dbReference>
<keyword evidence="5 9" id="KW-0560">Oxidoreductase</keyword>
<dbReference type="GO" id="GO:0050660">
    <property type="term" value="F:flavin adenine dinucleotide binding"/>
    <property type="evidence" value="ECO:0007669"/>
    <property type="project" value="InterPro"/>
</dbReference>
<feature type="domain" description="Acyl-CoA dehydrogenase/oxidase C-terminal" evidence="6">
    <location>
        <begin position="271"/>
        <end position="418"/>
    </location>
</feature>
<sequence length="546" mass="61015">MGLRDNLETIDLNPGHIGIRIINGNLQSITIILKEEKNMDFFPWWSEEHKQLAKDVKAFMQKIAGREMETRWAREFPFDLYEEFGKTGFTGAAIPKEYGGMGLGCTGGCIVAEEVHSYSPGMGRIIVGNMMGGLMQFLDFGTEEQKKKYLPRIAQGELGCVAITEVTAGTDASGMEVEAKLEGDHYVLNGKKRFIVGAGVAQHYIVYTRTSSNPEDIKKHRHLTAFVVEKGTPGFSSERINEILGFENVQNGSLDFDNVIVPVENRIGQEGEGWKVLMHGLNFERTLISASAVAWQRMLLQYTVPYSQRRVQFGRPTIDIAGNQTRIADIISRLKTTRISVYYTAYLWDLGKDITIEASMVKAVGAENTFASSCDATQVMGGDGVNRFYPIQNIFEVAKTDYIAGGTLEACRLVIFRSGLKLMAEDMQMPRRVISERLGVPVPAAGPVEKKLALSEDNVLAVLGEDYRVNQGLHMTLGDIKEYIEADDEALVKVLDALEEQGLVMTYRTKKGGLQLVKANYKGLKKAYPKEYYRWAPEFVTKDRMF</sequence>
<evidence type="ECO:0000256" key="2">
    <source>
        <dbReference type="ARBA" id="ARBA00009347"/>
    </source>
</evidence>
<dbReference type="EMBL" id="QFGA01000002">
    <property type="protein sequence ID" value="TEB05893.1"/>
    <property type="molecule type" value="Genomic_DNA"/>
</dbReference>
<reference evidence="9 10" key="1">
    <citation type="journal article" date="2018" name="Environ. Microbiol.">
        <title>Novel energy conservation strategies and behaviour of Pelotomaculum schinkii driving syntrophic propionate catabolism.</title>
        <authorList>
            <person name="Hidalgo-Ahumada C.A.P."/>
            <person name="Nobu M.K."/>
            <person name="Narihiro T."/>
            <person name="Tamaki H."/>
            <person name="Liu W.T."/>
            <person name="Kamagata Y."/>
            <person name="Stams A.J.M."/>
            <person name="Imachi H."/>
            <person name="Sousa D.Z."/>
        </authorList>
    </citation>
    <scope>NUCLEOTIDE SEQUENCE [LARGE SCALE GENOMIC DNA]</scope>
    <source>
        <strain evidence="9 10">HH</strain>
    </source>
</reference>
<evidence type="ECO:0000256" key="4">
    <source>
        <dbReference type="ARBA" id="ARBA00022827"/>
    </source>
</evidence>
<dbReference type="InterPro" id="IPR006091">
    <property type="entry name" value="Acyl-CoA_Oxase/DH_mid-dom"/>
</dbReference>
<evidence type="ECO:0000259" key="7">
    <source>
        <dbReference type="Pfam" id="PF02770"/>
    </source>
</evidence>
<gene>
    <name evidence="9" type="primary">mmgC_2</name>
    <name evidence="9" type="ORF">Psch_02935</name>
</gene>
<dbReference type="InterPro" id="IPR006089">
    <property type="entry name" value="Acyl-CoA_DH_CS"/>
</dbReference>
<organism evidence="9 10">
    <name type="scientific">Pelotomaculum schinkii</name>
    <dbReference type="NCBI Taxonomy" id="78350"/>
    <lineage>
        <taxon>Bacteria</taxon>
        <taxon>Bacillati</taxon>
        <taxon>Bacillota</taxon>
        <taxon>Clostridia</taxon>
        <taxon>Eubacteriales</taxon>
        <taxon>Desulfotomaculaceae</taxon>
        <taxon>Pelotomaculum</taxon>
    </lineage>
</organism>
<dbReference type="PANTHER" id="PTHR43884">
    <property type="entry name" value="ACYL-COA DEHYDROGENASE"/>
    <property type="match status" value="1"/>
</dbReference>
<dbReference type="Gene3D" id="1.20.140.10">
    <property type="entry name" value="Butyryl-CoA Dehydrogenase, subunit A, domain 3"/>
    <property type="match status" value="1"/>
</dbReference>
<keyword evidence="10" id="KW-1185">Reference proteome</keyword>
<dbReference type="InterPro" id="IPR009100">
    <property type="entry name" value="AcylCoA_DH/oxidase_NM_dom_sf"/>
</dbReference>
<name>A0A4Y7RB07_9FIRM</name>
<evidence type="ECO:0000256" key="3">
    <source>
        <dbReference type="ARBA" id="ARBA00022630"/>
    </source>
</evidence>
<comment type="caution">
    <text evidence="9">The sequence shown here is derived from an EMBL/GenBank/DDBJ whole genome shotgun (WGS) entry which is preliminary data.</text>
</comment>
<dbReference type="Proteomes" id="UP000298324">
    <property type="component" value="Unassembled WGS sequence"/>
</dbReference>
<proteinExistence type="inferred from homology"/>
<evidence type="ECO:0000313" key="9">
    <source>
        <dbReference type="EMBL" id="TEB05893.1"/>
    </source>
</evidence>
<dbReference type="InterPro" id="IPR036250">
    <property type="entry name" value="AcylCo_DH-like_C"/>
</dbReference>
<keyword evidence="3 5" id="KW-0285">Flavoprotein</keyword>
<comment type="cofactor">
    <cofactor evidence="1 5">
        <name>FAD</name>
        <dbReference type="ChEBI" id="CHEBI:57692"/>
    </cofactor>
</comment>
<keyword evidence="4 5" id="KW-0274">FAD</keyword>
<evidence type="ECO:0000259" key="6">
    <source>
        <dbReference type="Pfam" id="PF00441"/>
    </source>
</evidence>
<evidence type="ECO:0000256" key="1">
    <source>
        <dbReference type="ARBA" id="ARBA00001974"/>
    </source>
</evidence>
<evidence type="ECO:0000259" key="8">
    <source>
        <dbReference type="Pfam" id="PF02771"/>
    </source>
</evidence>
<dbReference type="Pfam" id="PF02771">
    <property type="entry name" value="Acyl-CoA_dh_N"/>
    <property type="match status" value="1"/>
</dbReference>
<dbReference type="PROSITE" id="PS00072">
    <property type="entry name" value="ACYL_COA_DH_1"/>
    <property type="match status" value="1"/>
</dbReference>
<dbReference type="Gene3D" id="2.40.110.10">
    <property type="entry name" value="Butyryl-CoA Dehydrogenase, subunit A, domain 2"/>
    <property type="match status" value="1"/>
</dbReference>
<comment type="similarity">
    <text evidence="2 5">Belongs to the acyl-CoA dehydrogenase family.</text>
</comment>
<dbReference type="PANTHER" id="PTHR43884:SF12">
    <property type="entry name" value="ISOVALERYL-COA DEHYDROGENASE, MITOCHONDRIAL-RELATED"/>
    <property type="match status" value="1"/>
</dbReference>
<dbReference type="Pfam" id="PF02770">
    <property type="entry name" value="Acyl-CoA_dh_M"/>
    <property type="match status" value="1"/>
</dbReference>
<dbReference type="SUPFAM" id="SSF47203">
    <property type="entry name" value="Acyl-CoA dehydrogenase C-terminal domain-like"/>
    <property type="match status" value="1"/>
</dbReference>
<dbReference type="InterPro" id="IPR046373">
    <property type="entry name" value="Acyl-CoA_Oxase/DH_mid-dom_sf"/>
</dbReference>
<dbReference type="InterPro" id="IPR037069">
    <property type="entry name" value="AcylCoA_DH/ox_N_sf"/>
</dbReference>
<feature type="domain" description="Acyl-CoA dehydrogenase/oxidase N-terminal" evidence="8">
    <location>
        <begin position="46"/>
        <end position="157"/>
    </location>
</feature>